<gene>
    <name evidence="8" type="ORF">PMH09_06290</name>
</gene>
<dbReference type="RefSeq" id="WP_283757453.1">
    <property type="nucleotide sequence ID" value="NZ_JAQOSQ010000004.1"/>
</dbReference>
<organism evidence="8 9">
    <name type="scientific">Roseofilum casamattae BLCC-M143</name>
    <dbReference type="NCBI Taxonomy" id="3022442"/>
    <lineage>
        <taxon>Bacteria</taxon>
        <taxon>Bacillati</taxon>
        <taxon>Cyanobacteriota</taxon>
        <taxon>Cyanophyceae</taxon>
        <taxon>Desertifilales</taxon>
        <taxon>Desertifilaceae</taxon>
        <taxon>Roseofilum</taxon>
        <taxon>Roseofilum casamattae</taxon>
    </lineage>
</organism>
<keyword evidence="5" id="KW-0418">Kinase</keyword>
<comment type="caution">
    <text evidence="8">The sequence shown here is derived from an EMBL/GenBank/DDBJ whole genome shotgun (WGS) entry which is preliminary data.</text>
</comment>
<evidence type="ECO:0000256" key="1">
    <source>
        <dbReference type="ARBA" id="ARBA00000085"/>
    </source>
</evidence>
<proteinExistence type="predicted"/>
<dbReference type="Proteomes" id="UP001232992">
    <property type="component" value="Unassembled WGS sequence"/>
</dbReference>
<dbReference type="InterPro" id="IPR000700">
    <property type="entry name" value="PAS-assoc_C"/>
</dbReference>
<dbReference type="PANTHER" id="PTHR43304:SF1">
    <property type="entry name" value="PAC DOMAIN-CONTAINING PROTEIN"/>
    <property type="match status" value="1"/>
</dbReference>
<dbReference type="PROSITE" id="PS50113">
    <property type="entry name" value="PAC"/>
    <property type="match status" value="1"/>
</dbReference>
<dbReference type="CDD" id="cd00130">
    <property type="entry name" value="PAS"/>
    <property type="match status" value="1"/>
</dbReference>
<dbReference type="InterPro" id="IPR035965">
    <property type="entry name" value="PAS-like_dom_sf"/>
</dbReference>
<evidence type="ECO:0000256" key="3">
    <source>
        <dbReference type="ARBA" id="ARBA00022553"/>
    </source>
</evidence>
<evidence type="ECO:0000259" key="6">
    <source>
        <dbReference type="PROSITE" id="PS50112"/>
    </source>
</evidence>
<sequence length="398" mass="45888">MMTSTNGTLMDFHQRYLLALQDSLVNPDTVRPDGGEESQTSNIIISEIVRDARLGMLARTWGISIAELLDIHYQTCEELVCSDRAAENHQFLRSVLSDYEQFSREYSQPTPAENFRHLVENIDEVFWLIQVDKGRMIYVSPSYEVVWGRSCQSLYDNPQSWLNAIHPKECDRIQATLPAQNHGNWEQEYRILHSSGLVRWIRTQCFPVRHSCGEIYRIAAISEDITQRKQADMALDRSLSLLQATLESTADGILVLDQEGAILNFNQQYQQLWHIPSSVLSLRDSRLAIAFILDLIRYPEEFLNIIAQEYQYPDRLHHYAIELKDTRVLKLVSRPYKLNGAIRGRVQCFSDITAEHHNAKLLESLNESLQVTVTEQNAQLQQILHQLQPSIQESANYS</sequence>
<dbReference type="SMART" id="SM00091">
    <property type="entry name" value="PAS"/>
    <property type="match status" value="2"/>
</dbReference>
<dbReference type="EMBL" id="JAQOSQ010000004">
    <property type="protein sequence ID" value="MDJ1182801.1"/>
    <property type="molecule type" value="Genomic_DNA"/>
</dbReference>
<feature type="domain" description="PAS" evidence="6">
    <location>
        <begin position="238"/>
        <end position="272"/>
    </location>
</feature>
<feature type="domain" description="PAC" evidence="7">
    <location>
        <begin position="185"/>
        <end position="237"/>
    </location>
</feature>
<dbReference type="InterPro" id="IPR000014">
    <property type="entry name" value="PAS"/>
</dbReference>
<keyword evidence="4" id="KW-0808">Transferase</keyword>
<dbReference type="PANTHER" id="PTHR43304">
    <property type="entry name" value="PHYTOCHROME-LIKE PROTEIN CPH1"/>
    <property type="match status" value="1"/>
</dbReference>
<dbReference type="Gene3D" id="3.30.450.20">
    <property type="entry name" value="PAS domain"/>
    <property type="match status" value="2"/>
</dbReference>
<dbReference type="SUPFAM" id="SSF55785">
    <property type="entry name" value="PYP-like sensor domain (PAS domain)"/>
    <property type="match status" value="2"/>
</dbReference>
<dbReference type="Pfam" id="PF12860">
    <property type="entry name" value="PAS_7"/>
    <property type="match status" value="1"/>
</dbReference>
<dbReference type="Pfam" id="PF08447">
    <property type="entry name" value="PAS_3"/>
    <property type="match status" value="1"/>
</dbReference>
<dbReference type="SMART" id="SM00086">
    <property type="entry name" value="PAC"/>
    <property type="match status" value="1"/>
</dbReference>
<dbReference type="InterPro" id="IPR052162">
    <property type="entry name" value="Sensor_kinase/Photoreceptor"/>
</dbReference>
<protein>
    <recommendedName>
        <fullName evidence="2">histidine kinase</fullName>
        <ecNumber evidence="2">2.7.13.3</ecNumber>
    </recommendedName>
</protein>
<name>A0ABT7BUD5_9CYAN</name>
<evidence type="ECO:0000256" key="5">
    <source>
        <dbReference type="ARBA" id="ARBA00022777"/>
    </source>
</evidence>
<dbReference type="InterPro" id="IPR001610">
    <property type="entry name" value="PAC"/>
</dbReference>
<comment type="catalytic activity">
    <reaction evidence="1">
        <text>ATP + protein L-histidine = ADP + protein N-phospho-L-histidine.</text>
        <dbReference type="EC" id="2.7.13.3"/>
    </reaction>
</comment>
<accession>A0ABT7BUD5</accession>
<evidence type="ECO:0000256" key="2">
    <source>
        <dbReference type="ARBA" id="ARBA00012438"/>
    </source>
</evidence>
<keyword evidence="9" id="KW-1185">Reference proteome</keyword>
<dbReference type="NCBIfam" id="TIGR00229">
    <property type="entry name" value="sensory_box"/>
    <property type="match status" value="1"/>
</dbReference>
<keyword evidence="3" id="KW-0597">Phosphoprotein</keyword>
<evidence type="ECO:0000313" key="8">
    <source>
        <dbReference type="EMBL" id="MDJ1182801.1"/>
    </source>
</evidence>
<dbReference type="InterPro" id="IPR013655">
    <property type="entry name" value="PAS_fold_3"/>
</dbReference>
<dbReference type="EC" id="2.7.13.3" evidence="2"/>
<dbReference type="PROSITE" id="PS50112">
    <property type="entry name" value="PAS"/>
    <property type="match status" value="1"/>
</dbReference>
<evidence type="ECO:0000259" key="7">
    <source>
        <dbReference type="PROSITE" id="PS50113"/>
    </source>
</evidence>
<evidence type="ECO:0000313" key="9">
    <source>
        <dbReference type="Proteomes" id="UP001232992"/>
    </source>
</evidence>
<reference evidence="8 9" key="1">
    <citation type="submission" date="2023-01" db="EMBL/GenBank/DDBJ databases">
        <title>Novel diversity within Roseofilum (Cyanobacteria; Desertifilaceae) from marine benthic mats with descriptions of four novel species.</title>
        <authorList>
            <person name="Wang Y."/>
            <person name="Berthold D.E."/>
            <person name="Hu J."/>
            <person name="Lefler F.W."/>
            <person name="Laughinghouse H.D. IV."/>
        </authorList>
    </citation>
    <scope>NUCLEOTIDE SEQUENCE [LARGE SCALE GENOMIC DNA]</scope>
    <source>
        <strain evidence="8 9">BLCC-M143</strain>
    </source>
</reference>
<evidence type="ECO:0000256" key="4">
    <source>
        <dbReference type="ARBA" id="ARBA00022679"/>
    </source>
</evidence>